<reference evidence="1 2" key="1">
    <citation type="journal article" date="2021" name="BMC Genomics">
        <title>Datura genome reveals duplications of psychoactive alkaloid biosynthetic genes and high mutation rate following tissue culture.</title>
        <authorList>
            <person name="Rajewski A."/>
            <person name="Carter-House D."/>
            <person name="Stajich J."/>
            <person name="Litt A."/>
        </authorList>
    </citation>
    <scope>NUCLEOTIDE SEQUENCE [LARGE SCALE GENOMIC DNA]</scope>
    <source>
        <strain evidence="1">AR-01</strain>
    </source>
</reference>
<proteinExistence type="predicted"/>
<accession>A0ABS8RXL8</accession>
<comment type="caution">
    <text evidence="1">The sequence shown here is derived from an EMBL/GenBank/DDBJ whole genome shotgun (WGS) entry which is preliminary data.</text>
</comment>
<evidence type="ECO:0000313" key="2">
    <source>
        <dbReference type="Proteomes" id="UP000823775"/>
    </source>
</evidence>
<evidence type="ECO:0000313" key="1">
    <source>
        <dbReference type="EMBL" id="MCD7451487.1"/>
    </source>
</evidence>
<gene>
    <name evidence="1" type="ORF">HAX54_012156</name>
</gene>
<organism evidence="1 2">
    <name type="scientific">Datura stramonium</name>
    <name type="common">Jimsonweed</name>
    <name type="synonym">Common thornapple</name>
    <dbReference type="NCBI Taxonomy" id="4076"/>
    <lineage>
        <taxon>Eukaryota</taxon>
        <taxon>Viridiplantae</taxon>
        <taxon>Streptophyta</taxon>
        <taxon>Embryophyta</taxon>
        <taxon>Tracheophyta</taxon>
        <taxon>Spermatophyta</taxon>
        <taxon>Magnoliopsida</taxon>
        <taxon>eudicotyledons</taxon>
        <taxon>Gunneridae</taxon>
        <taxon>Pentapetalae</taxon>
        <taxon>asterids</taxon>
        <taxon>lamiids</taxon>
        <taxon>Solanales</taxon>
        <taxon>Solanaceae</taxon>
        <taxon>Solanoideae</taxon>
        <taxon>Datureae</taxon>
        <taxon>Datura</taxon>
    </lineage>
</organism>
<dbReference type="EMBL" id="JACEIK010000170">
    <property type="protein sequence ID" value="MCD7451487.1"/>
    <property type="molecule type" value="Genomic_DNA"/>
</dbReference>
<protein>
    <submittedName>
        <fullName evidence="1">Uncharacterized protein</fullName>
    </submittedName>
</protein>
<keyword evidence="2" id="KW-1185">Reference proteome</keyword>
<sequence>MHRTLHRTEWAVPRARVLPRRAWHRTRVVPHRAGRPAPRAFPRARILAHALGCAVRQALCASCHAVSNLRLLHIATALDFEVSSNRTGSTHRALHHKEWVVPRTWHRVRVVPCRARVVLRHALHRTGRLEPHASPRAGMLARHMPGCAVRQAPCAAGHTGVPV</sequence>
<dbReference type="Proteomes" id="UP000823775">
    <property type="component" value="Unassembled WGS sequence"/>
</dbReference>
<name>A0ABS8RXL8_DATST</name>